<protein>
    <submittedName>
        <fullName evidence="1">Uncharacterized protein</fullName>
    </submittedName>
</protein>
<reference evidence="1 2" key="1">
    <citation type="submission" date="2020-04" db="EMBL/GenBank/DDBJ databases">
        <authorList>
            <person name="De Canck E."/>
        </authorList>
    </citation>
    <scope>NUCLEOTIDE SEQUENCE [LARGE SCALE GENOMIC DNA]</scope>
    <source>
        <strain evidence="1 2">LMG 3415</strain>
    </source>
</reference>
<proteinExistence type="predicted"/>
<dbReference type="EMBL" id="CADIKR010000008">
    <property type="protein sequence ID" value="CAB3914548.1"/>
    <property type="molecule type" value="Genomic_DNA"/>
</dbReference>
<organism evidence="1 2">
    <name type="scientific">Achromobacter mucicolens</name>
    <dbReference type="NCBI Taxonomy" id="1389922"/>
    <lineage>
        <taxon>Bacteria</taxon>
        <taxon>Pseudomonadati</taxon>
        <taxon>Pseudomonadota</taxon>
        <taxon>Betaproteobacteria</taxon>
        <taxon>Burkholderiales</taxon>
        <taxon>Alcaligenaceae</taxon>
        <taxon>Achromobacter</taxon>
    </lineage>
</organism>
<evidence type="ECO:0000313" key="1">
    <source>
        <dbReference type="EMBL" id="CAB3914548.1"/>
    </source>
</evidence>
<keyword evidence="2" id="KW-1185">Reference proteome</keyword>
<dbReference type="RefSeq" id="WP_042797704.1">
    <property type="nucleotide sequence ID" value="NZ_CADIKR010000008.1"/>
</dbReference>
<evidence type="ECO:0000313" key="2">
    <source>
        <dbReference type="Proteomes" id="UP000507140"/>
    </source>
</evidence>
<sequence>MSNHTGKAAPTKASNRIAYGELVGKISAGAPLPQDLGLGRECLTDVADFYSTAMQITALGGIVLSVVEREDLTIEVIFLCGKAARALKLATLEAEHDAD</sequence>
<gene>
    <name evidence="1" type="ORF">LMG3415_05159</name>
</gene>
<accession>A0ABM8LKX1</accession>
<dbReference type="Proteomes" id="UP000507140">
    <property type="component" value="Unassembled WGS sequence"/>
</dbReference>
<comment type="caution">
    <text evidence="1">The sequence shown here is derived from an EMBL/GenBank/DDBJ whole genome shotgun (WGS) entry which is preliminary data.</text>
</comment>
<name>A0ABM8LKX1_9BURK</name>